<evidence type="ECO:0000313" key="2">
    <source>
        <dbReference type="Proteomes" id="UP001183127"/>
    </source>
</evidence>
<proteinExistence type="predicted"/>
<dbReference type="Proteomes" id="UP001183127">
    <property type="component" value="Chromosome"/>
</dbReference>
<dbReference type="RefSeq" id="WP_231845330.1">
    <property type="nucleotide sequence ID" value="NZ_CP132921.1"/>
</dbReference>
<dbReference type="GeneID" id="75528846"/>
<keyword evidence="2" id="KW-1185">Reference proteome</keyword>
<gene>
    <name evidence="1" type="ORF">RAH46_20970</name>
</gene>
<sequence length="50" mass="5331">MDGTSIRILIKAVKQPTLINVDLCSPSAAHKGAPGFLLGSFMFRPFDPAT</sequence>
<reference evidence="1 2" key="1">
    <citation type="submission" date="2023-08" db="EMBL/GenBank/DDBJ databases">
        <title>Complete Genome Sequence of Pseudomonas entomophila TVIN A01.</title>
        <authorList>
            <person name="Shelke T."/>
            <person name="Mahar N.S."/>
            <person name="Gupta I."/>
            <person name="Gupta V."/>
        </authorList>
    </citation>
    <scope>NUCLEOTIDE SEQUENCE [LARGE SCALE GENOMIC DNA]</scope>
    <source>
        <strain evidence="1 2">TVIN-A01</strain>
    </source>
</reference>
<accession>A0ABY9QYY7</accession>
<organism evidence="1 2">
    <name type="scientific">Pseudomonas entomophila</name>
    <dbReference type="NCBI Taxonomy" id="312306"/>
    <lineage>
        <taxon>Bacteria</taxon>
        <taxon>Pseudomonadati</taxon>
        <taxon>Pseudomonadota</taxon>
        <taxon>Gammaproteobacteria</taxon>
        <taxon>Pseudomonadales</taxon>
        <taxon>Pseudomonadaceae</taxon>
        <taxon>Pseudomonas</taxon>
    </lineage>
</organism>
<dbReference type="EMBL" id="CP132921">
    <property type="protein sequence ID" value="WMW08390.1"/>
    <property type="molecule type" value="Genomic_DNA"/>
</dbReference>
<name>A0ABY9QYY7_9PSED</name>
<protein>
    <submittedName>
        <fullName evidence="1">Uncharacterized protein</fullName>
    </submittedName>
</protein>
<evidence type="ECO:0000313" key="1">
    <source>
        <dbReference type="EMBL" id="WMW08390.1"/>
    </source>
</evidence>